<sequence>MTSLYMIQQGRAPGVFPHDAPLGTEQLHWIGGRPGVDLGDRWIFTLSRGGEPLWQAAVLFDAGGPFVESLVWEKAEVVLLGGGATFFALDLVRGVERLHRQVDMYFGHFELDPEWNSLYVLGGENIQKFDPGLNWMWTSERIAVDGIVATGFSGQHLHVSAEMDPPGGWMPVTLDVLTGQRVTGTAP</sequence>
<comment type="caution">
    <text evidence="1">The sequence shown here is derived from an EMBL/GenBank/DDBJ whole genome shotgun (WGS) entry which is preliminary data.</text>
</comment>
<accession>A0ABU5HA49</accession>
<evidence type="ECO:0000313" key="1">
    <source>
        <dbReference type="EMBL" id="MDY7229693.1"/>
    </source>
</evidence>
<dbReference type="RefSeq" id="WP_321548416.1">
    <property type="nucleotide sequence ID" value="NZ_JAXIVS010000009.1"/>
</dbReference>
<dbReference type="Proteomes" id="UP001291309">
    <property type="component" value="Unassembled WGS sequence"/>
</dbReference>
<proteinExistence type="predicted"/>
<dbReference type="EMBL" id="JAXIVS010000009">
    <property type="protein sequence ID" value="MDY7229693.1"/>
    <property type="molecule type" value="Genomic_DNA"/>
</dbReference>
<keyword evidence="2" id="KW-1185">Reference proteome</keyword>
<name>A0ABU5HA49_9BACT</name>
<reference evidence="1 2" key="1">
    <citation type="submission" date="2023-12" db="EMBL/GenBank/DDBJ databases">
        <title>the genome sequence of Hyalangium sp. s54d21.</title>
        <authorList>
            <person name="Zhang X."/>
        </authorList>
    </citation>
    <scope>NUCLEOTIDE SEQUENCE [LARGE SCALE GENOMIC DNA]</scope>
    <source>
        <strain evidence="2">s54d21</strain>
    </source>
</reference>
<evidence type="ECO:0000313" key="2">
    <source>
        <dbReference type="Proteomes" id="UP001291309"/>
    </source>
</evidence>
<organism evidence="1 2">
    <name type="scientific">Hyalangium rubrum</name>
    <dbReference type="NCBI Taxonomy" id="3103134"/>
    <lineage>
        <taxon>Bacteria</taxon>
        <taxon>Pseudomonadati</taxon>
        <taxon>Myxococcota</taxon>
        <taxon>Myxococcia</taxon>
        <taxon>Myxococcales</taxon>
        <taxon>Cystobacterineae</taxon>
        <taxon>Archangiaceae</taxon>
        <taxon>Hyalangium</taxon>
    </lineage>
</organism>
<protein>
    <submittedName>
        <fullName evidence="1">Uncharacterized protein</fullName>
    </submittedName>
</protein>
<gene>
    <name evidence="1" type="ORF">SYV04_25090</name>
</gene>